<keyword evidence="5" id="KW-0762">Sugar transport</keyword>
<feature type="transmembrane region" description="Helical" evidence="10">
    <location>
        <begin position="52"/>
        <end position="70"/>
    </location>
</feature>
<feature type="transmembrane region" description="Helical" evidence="10">
    <location>
        <begin position="320"/>
        <end position="341"/>
    </location>
</feature>
<proteinExistence type="inferred from homology"/>
<dbReference type="InterPro" id="IPR050814">
    <property type="entry name" value="Myo-inositol_Transporter"/>
</dbReference>
<feature type="transmembrane region" description="Helical" evidence="10">
    <location>
        <begin position="383"/>
        <end position="403"/>
    </location>
</feature>
<protein>
    <submittedName>
        <fullName evidence="12">Metabolite transport protein YwtG</fullName>
    </submittedName>
</protein>
<dbReference type="FunFam" id="1.20.1250.20:FF:000218">
    <property type="entry name" value="facilitated trehalose transporter Tret1"/>
    <property type="match status" value="1"/>
</dbReference>
<keyword evidence="3 9" id="KW-0813">Transport</keyword>
<keyword evidence="4" id="KW-1003">Cell membrane</keyword>
<dbReference type="PANTHER" id="PTHR48020:SF12">
    <property type="entry name" value="PROTON MYO-INOSITOL COTRANSPORTER"/>
    <property type="match status" value="1"/>
</dbReference>
<dbReference type="PROSITE" id="PS00216">
    <property type="entry name" value="SUGAR_TRANSPORT_1"/>
    <property type="match status" value="1"/>
</dbReference>
<dbReference type="InterPro" id="IPR036259">
    <property type="entry name" value="MFS_trans_sf"/>
</dbReference>
<feature type="domain" description="Major facilitator superfamily (MFS) profile" evidence="11">
    <location>
        <begin position="15"/>
        <end position="441"/>
    </location>
</feature>
<evidence type="ECO:0000313" key="13">
    <source>
        <dbReference type="Proteomes" id="UP001165136"/>
    </source>
</evidence>
<evidence type="ECO:0000313" key="12">
    <source>
        <dbReference type="EMBL" id="GLY66404.1"/>
    </source>
</evidence>
<evidence type="ECO:0000256" key="4">
    <source>
        <dbReference type="ARBA" id="ARBA00022475"/>
    </source>
</evidence>
<dbReference type="PROSITE" id="PS50850">
    <property type="entry name" value="MFS"/>
    <property type="match status" value="1"/>
</dbReference>
<dbReference type="EMBL" id="BSTI01000006">
    <property type="protein sequence ID" value="GLY66404.1"/>
    <property type="molecule type" value="Genomic_DNA"/>
</dbReference>
<accession>A0A9W6QZH9</accession>
<evidence type="ECO:0000256" key="7">
    <source>
        <dbReference type="ARBA" id="ARBA00022989"/>
    </source>
</evidence>
<feature type="transmembrane region" description="Helical" evidence="10">
    <location>
        <begin position="347"/>
        <end position="371"/>
    </location>
</feature>
<dbReference type="InterPro" id="IPR005828">
    <property type="entry name" value="MFS_sugar_transport-like"/>
</dbReference>
<evidence type="ECO:0000256" key="2">
    <source>
        <dbReference type="ARBA" id="ARBA00010992"/>
    </source>
</evidence>
<evidence type="ECO:0000256" key="9">
    <source>
        <dbReference type="RuleBase" id="RU003346"/>
    </source>
</evidence>
<evidence type="ECO:0000256" key="6">
    <source>
        <dbReference type="ARBA" id="ARBA00022692"/>
    </source>
</evidence>
<dbReference type="InterPro" id="IPR005829">
    <property type="entry name" value="Sugar_transporter_CS"/>
</dbReference>
<gene>
    <name evidence="12" type="primary">ywtG</name>
    <name evidence="12" type="ORF">Atai01_30230</name>
</gene>
<dbReference type="PANTHER" id="PTHR48020">
    <property type="entry name" value="PROTON MYO-INOSITOL COTRANSPORTER"/>
    <property type="match status" value="1"/>
</dbReference>
<keyword evidence="13" id="KW-1185">Reference proteome</keyword>
<dbReference type="GO" id="GO:0005886">
    <property type="term" value="C:plasma membrane"/>
    <property type="evidence" value="ECO:0007669"/>
    <property type="project" value="UniProtKB-SubCell"/>
</dbReference>
<feature type="transmembrane region" description="Helical" evidence="10">
    <location>
        <begin position="415"/>
        <end position="437"/>
    </location>
</feature>
<comment type="subcellular location">
    <subcellularLocation>
        <location evidence="1">Cell membrane</location>
        <topology evidence="1">Multi-pass membrane protein</topology>
    </subcellularLocation>
</comment>
<dbReference type="PROSITE" id="PS00217">
    <property type="entry name" value="SUGAR_TRANSPORT_2"/>
    <property type="match status" value="1"/>
</dbReference>
<feature type="transmembrane region" description="Helical" evidence="10">
    <location>
        <begin position="288"/>
        <end position="313"/>
    </location>
</feature>
<dbReference type="Proteomes" id="UP001165136">
    <property type="component" value="Unassembled WGS sequence"/>
</dbReference>
<dbReference type="InterPro" id="IPR003663">
    <property type="entry name" value="Sugar/inositol_transpt"/>
</dbReference>
<sequence>MTTTVGSPPRAPWGIYLIGAFAELLFGYDTGIIGTAMLSIKKEFPLTPTTQGLIVSSLLLGAAIGVGVGGRLADRYGRRPALLLVGAVFGIGGLVAAVAPSVAILVLGRLIMGLGVGSSAVVVSVYLIEIAPTRHRGKIGALGQMMVVLGIMLAYLVGYSLDSSGQWRLMLGFTLIPSVAIVLALFFAPESPRWLVQQGRDETAVASLTRLGRGATADSELRELRRVVTSANQSRRSTGDVLKEMFSPALRRSTGAGIVLAVLAQTVGTNSIVYYAPTTLAHAGFGQTAAVTANISIGVANVVFTLLGIALVDRIPRRRLLLFGAVGMATAQSFLAIYTLLQSGPSVAGAYATLAGMIVFLSSFAFAWGVLVRVVVSELFPSAIRGSASGLVLVLQWSANFVVNQFFPTILETSAALSFGIFAVVGIIAVVFVAKLLPETGAGKSLEDVEQAAVQLAK</sequence>
<feature type="transmembrane region" description="Helical" evidence="10">
    <location>
        <begin position="15"/>
        <end position="40"/>
    </location>
</feature>
<evidence type="ECO:0000259" key="11">
    <source>
        <dbReference type="PROSITE" id="PS50850"/>
    </source>
</evidence>
<evidence type="ECO:0000256" key="3">
    <source>
        <dbReference type="ARBA" id="ARBA00022448"/>
    </source>
</evidence>
<dbReference type="AlphaFoldDB" id="A0A9W6QZH9"/>
<organism evidence="12 13">
    <name type="scientific">Amycolatopsis taiwanensis</name>
    <dbReference type="NCBI Taxonomy" id="342230"/>
    <lineage>
        <taxon>Bacteria</taxon>
        <taxon>Bacillati</taxon>
        <taxon>Actinomycetota</taxon>
        <taxon>Actinomycetes</taxon>
        <taxon>Pseudonocardiales</taxon>
        <taxon>Pseudonocardiaceae</taxon>
        <taxon>Amycolatopsis</taxon>
    </lineage>
</organism>
<dbReference type="NCBIfam" id="TIGR00879">
    <property type="entry name" value="SP"/>
    <property type="match status" value="1"/>
</dbReference>
<keyword evidence="6 10" id="KW-0812">Transmembrane</keyword>
<dbReference type="Gene3D" id="1.20.1250.20">
    <property type="entry name" value="MFS general substrate transporter like domains"/>
    <property type="match status" value="1"/>
</dbReference>
<feature type="transmembrane region" description="Helical" evidence="10">
    <location>
        <begin position="140"/>
        <end position="161"/>
    </location>
</feature>
<dbReference type="PRINTS" id="PR00171">
    <property type="entry name" value="SUGRTRNSPORT"/>
</dbReference>
<dbReference type="SUPFAM" id="SSF103473">
    <property type="entry name" value="MFS general substrate transporter"/>
    <property type="match status" value="1"/>
</dbReference>
<feature type="transmembrane region" description="Helical" evidence="10">
    <location>
        <begin position="255"/>
        <end position="276"/>
    </location>
</feature>
<dbReference type="InterPro" id="IPR020846">
    <property type="entry name" value="MFS_dom"/>
</dbReference>
<dbReference type="GO" id="GO:0022857">
    <property type="term" value="F:transmembrane transporter activity"/>
    <property type="evidence" value="ECO:0007669"/>
    <property type="project" value="InterPro"/>
</dbReference>
<feature type="transmembrane region" description="Helical" evidence="10">
    <location>
        <begin position="167"/>
        <end position="188"/>
    </location>
</feature>
<comment type="similarity">
    <text evidence="2 9">Belongs to the major facilitator superfamily. Sugar transporter (TC 2.A.1.1) family.</text>
</comment>
<keyword evidence="8 10" id="KW-0472">Membrane</keyword>
<keyword evidence="7 10" id="KW-1133">Transmembrane helix</keyword>
<feature type="transmembrane region" description="Helical" evidence="10">
    <location>
        <begin position="110"/>
        <end position="128"/>
    </location>
</feature>
<feature type="transmembrane region" description="Helical" evidence="10">
    <location>
        <begin position="82"/>
        <end position="104"/>
    </location>
</feature>
<dbReference type="Pfam" id="PF00083">
    <property type="entry name" value="Sugar_tr"/>
    <property type="match status" value="1"/>
</dbReference>
<dbReference type="RefSeq" id="WP_285487221.1">
    <property type="nucleotide sequence ID" value="NZ_BSTI01000006.1"/>
</dbReference>
<evidence type="ECO:0000256" key="1">
    <source>
        <dbReference type="ARBA" id="ARBA00004651"/>
    </source>
</evidence>
<comment type="caution">
    <text evidence="12">The sequence shown here is derived from an EMBL/GenBank/DDBJ whole genome shotgun (WGS) entry which is preliminary data.</text>
</comment>
<evidence type="ECO:0000256" key="8">
    <source>
        <dbReference type="ARBA" id="ARBA00023136"/>
    </source>
</evidence>
<reference evidence="12" key="1">
    <citation type="submission" date="2023-03" db="EMBL/GenBank/DDBJ databases">
        <title>Amycolatopsis taiwanensis NBRC 103393.</title>
        <authorList>
            <person name="Ichikawa N."/>
            <person name="Sato H."/>
            <person name="Tonouchi N."/>
        </authorList>
    </citation>
    <scope>NUCLEOTIDE SEQUENCE</scope>
    <source>
        <strain evidence="12">NBRC 103393</strain>
    </source>
</reference>
<evidence type="ECO:0000256" key="5">
    <source>
        <dbReference type="ARBA" id="ARBA00022597"/>
    </source>
</evidence>
<evidence type="ECO:0000256" key="10">
    <source>
        <dbReference type="SAM" id="Phobius"/>
    </source>
</evidence>
<name>A0A9W6QZH9_9PSEU</name>